<keyword evidence="3 11" id="KW-0812">Transmembrane</keyword>
<evidence type="ECO:0000256" key="4">
    <source>
        <dbReference type="ARBA" id="ARBA00022989"/>
    </source>
</evidence>
<dbReference type="GO" id="GO:0016586">
    <property type="term" value="C:RSC-type complex"/>
    <property type="evidence" value="ECO:0007669"/>
    <property type="project" value="TreeGrafter"/>
</dbReference>
<evidence type="ECO:0000256" key="2">
    <source>
        <dbReference type="ARBA" id="ARBA00004141"/>
    </source>
</evidence>
<feature type="domain" description="Homeobox" evidence="12">
    <location>
        <begin position="669"/>
        <end position="745"/>
    </location>
</feature>
<dbReference type="InterPro" id="IPR002523">
    <property type="entry name" value="MgTranspt_CorA/ZnTranspt_ZntB"/>
</dbReference>
<dbReference type="Gene3D" id="1.20.58.340">
    <property type="entry name" value="Magnesium transport protein CorA, transmembrane region"/>
    <property type="match status" value="1"/>
</dbReference>
<feature type="region of interest" description="Disordered" evidence="10">
    <location>
        <begin position="608"/>
        <end position="657"/>
    </location>
</feature>
<evidence type="ECO:0000256" key="7">
    <source>
        <dbReference type="PROSITE-ProRule" id="PRU00108"/>
    </source>
</evidence>
<keyword evidence="7 8" id="KW-0238">DNA-binding</keyword>
<evidence type="ECO:0000256" key="1">
    <source>
        <dbReference type="ARBA" id="ARBA00004123"/>
    </source>
</evidence>
<feature type="compositionally biased region" description="Polar residues" evidence="10">
    <location>
        <begin position="889"/>
        <end position="905"/>
    </location>
</feature>
<dbReference type="InterPro" id="IPR045863">
    <property type="entry name" value="CorA_TM1_TM2"/>
</dbReference>
<dbReference type="GO" id="GO:0016020">
    <property type="term" value="C:membrane"/>
    <property type="evidence" value="ECO:0007669"/>
    <property type="project" value="UniProtKB-SubCell"/>
</dbReference>
<evidence type="ECO:0000256" key="11">
    <source>
        <dbReference type="SAM" id="Phobius"/>
    </source>
</evidence>
<dbReference type="GO" id="GO:0006357">
    <property type="term" value="P:regulation of transcription by RNA polymerase II"/>
    <property type="evidence" value="ECO:0007669"/>
    <property type="project" value="TreeGrafter"/>
</dbReference>
<dbReference type="PANTHER" id="PTHR24341">
    <property type="entry name" value="HOMEOBOX PROTEIN ENGRAILED"/>
    <property type="match status" value="1"/>
</dbReference>
<dbReference type="GO" id="GO:0046873">
    <property type="term" value="F:metal ion transmembrane transporter activity"/>
    <property type="evidence" value="ECO:0007669"/>
    <property type="project" value="InterPro"/>
</dbReference>
<dbReference type="AlphaFoldDB" id="A0A9Q9UJ56"/>
<dbReference type="Gene3D" id="1.10.10.60">
    <property type="entry name" value="Homeodomain-like"/>
    <property type="match status" value="1"/>
</dbReference>
<accession>A0A9Q9UJ56</accession>
<dbReference type="PROSITE" id="PS50071">
    <property type="entry name" value="HOMEOBOX_2"/>
    <property type="match status" value="1"/>
</dbReference>
<comment type="caution">
    <text evidence="13">The sequence shown here is derived from an EMBL/GenBank/DDBJ whole genome shotgun (WGS) entry which is preliminary data.</text>
</comment>
<evidence type="ECO:0000256" key="6">
    <source>
        <dbReference type="ARBA" id="ARBA00023242"/>
    </source>
</evidence>
<evidence type="ECO:0000256" key="9">
    <source>
        <dbReference type="SAM" id="Coils"/>
    </source>
</evidence>
<evidence type="ECO:0000313" key="13">
    <source>
        <dbReference type="EMBL" id="VTT83830.1"/>
    </source>
</evidence>
<feature type="coiled-coil region" evidence="9">
    <location>
        <begin position="407"/>
        <end position="445"/>
    </location>
</feature>
<dbReference type="InterPro" id="IPR009057">
    <property type="entry name" value="Homeodomain-like_sf"/>
</dbReference>
<dbReference type="InterPro" id="IPR001356">
    <property type="entry name" value="HD"/>
</dbReference>
<dbReference type="Proteomes" id="UP000760494">
    <property type="component" value="Unassembled WGS sequence"/>
</dbReference>
<keyword evidence="9" id="KW-0175">Coiled coil</keyword>
<dbReference type="GO" id="GO:0003677">
    <property type="term" value="F:DNA binding"/>
    <property type="evidence" value="ECO:0007669"/>
    <property type="project" value="UniProtKB-UniRule"/>
</dbReference>
<reference evidence="13" key="1">
    <citation type="submission" date="2019-05" db="EMBL/GenBank/DDBJ databases">
        <authorList>
            <person name="Piombo E."/>
        </authorList>
    </citation>
    <scope>NUCLEOTIDE SEQUENCE</scope>
    <source>
        <strain evidence="13">C2S</strain>
    </source>
</reference>
<dbReference type="Pfam" id="PF00046">
    <property type="entry name" value="Homeodomain"/>
    <property type="match status" value="1"/>
</dbReference>
<gene>
    <name evidence="13" type="ORF">C2S_12890</name>
</gene>
<keyword evidence="5 11" id="KW-0472">Membrane</keyword>
<dbReference type="SUPFAM" id="SSF144083">
    <property type="entry name" value="Magnesium transport protein CorA, transmembrane region"/>
    <property type="match status" value="1"/>
</dbReference>
<dbReference type="Pfam" id="PF01544">
    <property type="entry name" value="CorA"/>
    <property type="match status" value="1"/>
</dbReference>
<feature type="non-terminal residue" evidence="13">
    <location>
        <position position="931"/>
    </location>
</feature>
<organism evidence="13 14">
    <name type="scientific">Fusarium fujikuroi</name>
    <name type="common">Bakanae and foot rot disease fungus</name>
    <name type="synonym">Gibberella fujikuroi</name>
    <dbReference type="NCBI Taxonomy" id="5127"/>
    <lineage>
        <taxon>Eukaryota</taxon>
        <taxon>Fungi</taxon>
        <taxon>Dikarya</taxon>
        <taxon>Ascomycota</taxon>
        <taxon>Pezizomycotina</taxon>
        <taxon>Sordariomycetes</taxon>
        <taxon>Hypocreomycetidae</taxon>
        <taxon>Hypocreales</taxon>
        <taxon>Nectriaceae</taxon>
        <taxon>Fusarium</taxon>
        <taxon>Fusarium fujikuroi species complex</taxon>
    </lineage>
</organism>
<feature type="compositionally biased region" description="Basic and acidic residues" evidence="10">
    <location>
        <begin position="616"/>
        <end position="647"/>
    </location>
</feature>
<sequence>DFRVNRRAREDQVGEVNVAYRRLLIPRKHGVDSLAQLSATSFIDATGINPAVRDIGLSRCFAGHFYLFPSCLASCALHVLKKNFVSFPRVRQNGVEQFSPPLTGSQSVRAWTNLRTNGYGEELGTHGMGPLSTPGYIDRLYDLAAQANRPVILNIVLGTHQYDHEFVAQLLGCFPNFPIHLLADIYESSTWGRGTVILPNTPDERSVALLANYPQVQAASHSQRRPKDDITPAQVNFLPILCWCSSVERPITGSQQDTQRIAIVVTISFHECVPEKMGEFWSIGRRQDRLAKFEQWAFLDLAATFSGWPTIWTNARRELAQRHASMYSSANAVADLGTTRIIHQDMANVIALREDLRLFIAAYAKYSQILRRMFPNSKMARINKMRSLTGRRRNEGQPMDDAALKESTELLDLLAELENRLQDSQQNLEHQLETSEVILRQLENLLSLTADLDTGLQQAFNTQAIAQGQATAMLNVLATIFLPLSFVASVFGMTKFEISAVWYPPAAAIVLFLVGGAILLLRWLGVDMNMIRLPVKPVSALISKQQNPTFRLLNTGTEAYNAVTYAETKEQRFLDPNRVRSQESVKSALGSLDDVTLLSSRARQQPEILGKLRHTRAGESLEENHPDTVKEPGKPDENALDDTRDSTTSKPDVMDNATSTTLSYYPLAPKVTELQPRLRKSQTELLESEFQKTPKPSHQRKSEIADLLQVDKPRINVSLSLPVLHRTLTLAKNWFQNRRAKERQNRRTRMLEAQPVVEWSNEGIVHGEQIAHDDKAPKVSTFGGIPSGGDGKVVQQFRTPQDYRVTGGGVPQLAASAAPKISQFSSFQPTINPSANEIRLPARPSTHALQDYQVQLMLLEQQNKKRLMMARSEQDTSVAEGSSDAAGKSNFSNVDTGPEPQTEQRVYQPPSCQPANQLAGAGIVPAVVRDL</sequence>
<proteinExistence type="predicted"/>
<dbReference type="InterPro" id="IPR050720">
    <property type="entry name" value="Engrailed_Homeobox_TFs"/>
</dbReference>
<evidence type="ECO:0000256" key="10">
    <source>
        <dbReference type="SAM" id="MobiDB-lite"/>
    </source>
</evidence>
<evidence type="ECO:0000256" key="5">
    <source>
        <dbReference type="ARBA" id="ARBA00023136"/>
    </source>
</evidence>
<feature type="compositionally biased region" description="Polar residues" evidence="10">
    <location>
        <begin position="648"/>
        <end position="657"/>
    </location>
</feature>
<feature type="transmembrane region" description="Helical" evidence="11">
    <location>
        <begin position="500"/>
        <end position="524"/>
    </location>
</feature>
<dbReference type="PANTHER" id="PTHR24341:SF6">
    <property type="entry name" value="HOMEOBOX PROTEIN INVECTED"/>
    <property type="match status" value="1"/>
</dbReference>
<keyword evidence="4 11" id="KW-1133">Transmembrane helix</keyword>
<protein>
    <recommendedName>
        <fullName evidence="12">Homeobox domain-containing protein</fullName>
    </recommendedName>
</protein>
<feature type="non-terminal residue" evidence="13">
    <location>
        <position position="1"/>
    </location>
</feature>
<keyword evidence="7 8" id="KW-0371">Homeobox</keyword>
<evidence type="ECO:0000259" key="12">
    <source>
        <dbReference type="PROSITE" id="PS50071"/>
    </source>
</evidence>
<dbReference type="SMART" id="SM00389">
    <property type="entry name" value="HOX"/>
    <property type="match status" value="1"/>
</dbReference>
<keyword evidence="6 7" id="KW-0539">Nucleus</keyword>
<name>A0A9Q9UJ56_FUSFU</name>
<evidence type="ECO:0000256" key="3">
    <source>
        <dbReference type="ARBA" id="ARBA00022692"/>
    </source>
</evidence>
<dbReference type="CDD" id="cd00086">
    <property type="entry name" value="homeodomain"/>
    <property type="match status" value="1"/>
</dbReference>
<evidence type="ECO:0000313" key="14">
    <source>
        <dbReference type="Proteomes" id="UP000760494"/>
    </source>
</evidence>
<feature type="region of interest" description="Disordered" evidence="10">
    <location>
        <begin position="869"/>
        <end position="915"/>
    </location>
</feature>
<dbReference type="SUPFAM" id="SSF46689">
    <property type="entry name" value="Homeodomain-like"/>
    <property type="match status" value="1"/>
</dbReference>
<feature type="DNA-binding region" description="Homeobox" evidence="7">
    <location>
        <begin position="671"/>
        <end position="746"/>
    </location>
</feature>
<feature type="transmembrane region" description="Helical" evidence="11">
    <location>
        <begin position="472"/>
        <end position="494"/>
    </location>
</feature>
<dbReference type="EMBL" id="CABFJX010000421">
    <property type="protein sequence ID" value="VTT83830.1"/>
    <property type="molecule type" value="Genomic_DNA"/>
</dbReference>
<evidence type="ECO:0000256" key="8">
    <source>
        <dbReference type="RuleBase" id="RU000682"/>
    </source>
</evidence>
<comment type="subcellular location">
    <subcellularLocation>
        <location evidence="2">Membrane</location>
        <topology evidence="2">Multi-pass membrane protein</topology>
    </subcellularLocation>
    <subcellularLocation>
        <location evidence="1 7 8">Nucleus</location>
    </subcellularLocation>
</comment>